<keyword evidence="3" id="KW-1185">Reference proteome</keyword>
<name>A0A1H9G8Y3_9EURY</name>
<dbReference type="Proteomes" id="UP000199114">
    <property type="component" value="Unassembled WGS sequence"/>
</dbReference>
<evidence type="ECO:0000313" key="3">
    <source>
        <dbReference type="Proteomes" id="UP000199114"/>
    </source>
</evidence>
<accession>A0A1H9G8Y3</accession>
<dbReference type="Gene3D" id="2.60.40.2360">
    <property type="entry name" value="Intracellular proteinase inhibitor BsuPI"/>
    <property type="match status" value="1"/>
</dbReference>
<sequence>MTLDGSLETAADGTRDAVMLVFTVTNTGDEAVDLQFSDACKAEFVLEDDEGAEVWRFTEGRMFAQVLSSETIAPGEEATYEAEWSDPVPGEYTAVAELRAQSARCEARTSVSVPS</sequence>
<evidence type="ECO:0000313" key="2">
    <source>
        <dbReference type="EMBL" id="SEQ46520.1"/>
    </source>
</evidence>
<dbReference type="OrthoDB" id="311964at2157"/>
<dbReference type="STRING" id="1186196.SAMN04489841_1814"/>
<dbReference type="RefSeq" id="WP_090616642.1">
    <property type="nucleotide sequence ID" value="NZ_FOFD01000002.1"/>
</dbReference>
<evidence type="ECO:0000259" key="1">
    <source>
        <dbReference type="Pfam" id="PF12690"/>
    </source>
</evidence>
<proteinExistence type="predicted"/>
<organism evidence="2 3">
    <name type="scientific">Natrinema salaciae</name>
    <dbReference type="NCBI Taxonomy" id="1186196"/>
    <lineage>
        <taxon>Archaea</taxon>
        <taxon>Methanobacteriati</taxon>
        <taxon>Methanobacteriota</taxon>
        <taxon>Stenosarchaea group</taxon>
        <taxon>Halobacteria</taxon>
        <taxon>Halobacteriales</taxon>
        <taxon>Natrialbaceae</taxon>
        <taxon>Natrinema</taxon>
    </lineage>
</organism>
<reference evidence="3" key="1">
    <citation type="submission" date="2016-10" db="EMBL/GenBank/DDBJ databases">
        <authorList>
            <person name="Varghese N."/>
            <person name="Submissions S."/>
        </authorList>
    </citation>
    <scope>NUCLEOTIDE SEQUENCE [LARGE SCALE GENOMIC DNA]</scope>
    <source>
        <strain evidence="3">DSM 25055</strain>
    </source>
</reference>
<protein>
    <submittedName>
        <fullName evidence="2">Intracellular proteinase inhibitor</fullName>
    </submittedName>
</protein>
<dbReference type="Pfam" id="PF12690">
    <property type="entry name" value="BsuPI"/>
    <property type="match status" value="1"/>
</dbReference>
<feature type="domain" description="Intracellular proteinase inhibitor BsuPI" evidence="1">
    <location>
        <begin position="9"/>
        <end position="102"/>
    </location>
</feature>
<dbReference type="AlphaFoldDB" id="A0A1H9G8Y3"/>
<dbReference type="InterPro" id="IPR038144">
    <property type="entry name" value="IPI"/>
</dbReference>
<gene>
    <name evidence="2" type="ORF">SAMN04489841_1814</name>
</gene>
<dbReference type="EMBL" id="FOFD01000002">
    <property type="protein sequence ID" value="SEQ46520.1"/>
    <property type="molecule type" value="Genomic_DNA"/>
</dbReference>
<dbReference type="InterPro" id="IPR020481">
    <property type="entry name" value="Intracell_prot_inh_BsuPI"/>
</dbReference>